<keyword evidence="2" id="KW-1185">Reference proteome</keyword>
<name>A0A8K0UM99_9AGAR</name>
<evidence type="ECO:0008006" key="3">
    <source>
        <dbReference type="Google" id="ProtNLM"/>
    </source>
</evidence>
<proteinExistence type="predicted"/>
<gene>
    <name evidence="1" type="ORF">BXZ70DRAFT_328221</name>
</gene>
<dbReference type="EMBL" id="JAEVFJ010000023">
    <property type="protein sequence ID" value="KAH8096648.1"/>
    <property type="molecule type" value="Genomic_DNA"/>
</dbReference>
<organism evidence="1 2">
    <name type="scientific">Cristinia sonorae</name>
    <dbReference type="NCBI Taxonomy" id="1940300"/>
    <lineage>
        <taxon>Eukaryota</taxon>
        <taxon>Fungi</taxon>
        <taxon>Dikarya</taxon>
        <taxon>Basidiomycota</taxon>
        <taxon>Agaricomycotina</taxon>
        <taxon>Agaricomycetes</taxon>
        <taxon>Agaricomycetidae</taxon>
        <taxon>Agaricales</taxon>
        <taxon>Pleurotineae</taxon>
        <taxon>Stephanosporaceae</taxon>
        <taxon>Cristinia</taxon>
    </lineage>
</organism>
<evidence type="ECO:0000313" key="1">
    <source>
        <dbReference type="EMBL" id="KAH8096648.1"/>
    </source>
</evidence>
<sequence>MSFSHFSVRMRSSSLTTPSLTCPDAANIAAFLWVYCANVVNSQTILCMLFDLIDQTANGDATSKPLFQDLVLCHQSFSHHLARKIAFEFHREYMVGILAQKLLHILRVFMISGLAQFFPVVGDHTGIVASLLECCQRQLCSASLSTAESFIHSTLGLLSALLNHPPMAESTKQEIMITAVPVNIIGILSHAIISAVERSNMAELDMTIRVLSIYQILLHKRVDRISNGDILLSPPVVKSRILECTSRVWHHTLNRILATRPKDTTQTGVRTKALNTWRQYGDQCGLKNSKNVNGSNFYGPSQPSKLQKYWRIPKKCFWNACPCAGQLVASVHRIHVCKGCYRVLYCNATCQAL</sequence>
<reference evidence="1" key="1">
    <citation type="journal article" date="2021" name="New Phytol.">
        <title>Evolutionary innovations through gain and loss of genes in the ectomycorrhizal Boletales.</title>
        <authorList>
            <person name="Wu G."/>
            <person name="Miyauchi S."/>
            <person name="Morin E."/>
            <person name="Kuo A."/>
            <person name="Drula E."/>
            <person name="Varga T."/>
            <person name="Kohler A."/>
            <person name="Feng B."/>
            <person name="Cao Y."/>
            <person name="Lipzen A."/>
            <person name="Daum C."/>
            <person name="Hundley H."/>
            <person name="Pangilinan J."/>
            <person name="Johnson J."/>
            <person name="Barry K."/>
            <person name="LaButti K."/>
            <person name="Ng V."/>
            <person name="Ahrendt S."/>
            <person name="Min B."/>
            <person name="Choi I.G."/>
            <person name="Park H."/>
            <person name="Plett J.M."/>
            <person name="Magnuson J."/>
            <person name="Spatafora J.W."/>
            <person name="Nagy L.G."/>
            <person name="Henrissat B."/>
            <person name="Grigoriev I.V."/>
            <person name="Yang Z.L."/>
            <person name="Xu J."/>
            <person name="Martin F.M."/>
        </authorList>
    </citation>
    <scope>NUCLEOTIDE SEQUENCE</scope>
    <source>
        <strain evidence="1">KKN 215</strain>
    </source>
</reference>
<dbReference type="AlphaFoldDB" id="A0A8K0UM99"/>
<evidence type="ECO:0000313" key="2">
    <source>
        <dbReference type="Proteomes" id="UP000813824"/>
    </source>
</evidence>
<accession>A0A8K0UM99</accession>
<dbReference type="OrthoDB" id="2804601at2759"/>
<protein>
    <recommendedName>
        <fullName evidence="3">MYND-type domain-containing protein</fullName>
    </recommendedName>
</protein>
<comment type="caution">
    <text evidence="1">The sequence shown here is derived from an EMBL/GenBank/DDBJ whole genome shotgun (WGS) entry which is preliminary data.</text>
</comment>
<dbReference type="Proteomes" id="UP000813824">
    <property type="component" value="Unassembled WGS sequence"/>
</dbReference>